<organism evidence="1 2">
    <name type="scientific">Pseudomonas syringae pv. actinidiae</name>
    <dbReference type="NCBI Taxonomy" id="103796"/>
    <lineage>
        <taxon>Bacteria</taxon>
        <taxon>Pseudomonadati</taxon>
        <taxon>Pseudomonadota</taxon>
        <taxon>Gammaproteobacteria</taxon>
        <taxon>Pseudomonadales</taxon>
        <taxon>Pseudomonadaceae</taxon>
        <taxon>Pseudomonas</taxon>
        <taxon>Pseudomonas syringae</taxon>
    </lineage>
</organism>
<dbReference type="Proteomes" id="UP000282289">
    <property type="component" value="Unassembled WGS sequence"/>
</dbReference>
<dbReference type="AlphaFoldDB" id="A0A7Z6UCJ8"/>
<evidence type="ECO:0000313" key="1">
    <source>
        <dbReference type="EMBL" id="RMP83730.1"/>
    </source>
</evidence>
<name>A0A7Z6UCJ8_PSESF</name>
<gene>
    <name evidence="1" type="ORF">ALQ15_200007</name>
</gene>
<dbReference type="EMBL" id="RBQT01000020">
    <property type="protein sequence ID" value="RMP83730.1"/>
    <property type="molecule type" value="Genomic_DNA"/>
</dbReference>
<accession>A0A7Z6UCJ8</accession>
<reference evidence="1 2" key="1">
    <citation type="submission" date="2018-08" db="EMBL/GenBank/DDBJ databases">
        <title>Recombination of ecologically and evolutionarily significant loci maintains genetic cohesion in the Pseudomonas syringae species complex.</title>
        <authorList>
            <person name="Dillon M."/>
            <person name="Thakur S."/>
            <person name="Almeida R.N.D."/>
            <person name="Weir B.S."/>
            <person name="Guttman D.S."/>
        </authorList>
    </citation>
    <scope>NUCLEOTIDE SEQUENCE [LARGE SCALE GENOMIC DNA]</scope>
    <source>
        <strain evidence="1 2">ICMP 19589</strain>
    </source>
</reference>
<comment type="caution">
    <text evidence="1">The sequence shown here is derived from an EMBL/GenBank/DDBJ whole genome shotgun (WGS) entry which is preliminary data.</text>
</comment>
<protein>
    <submittedName>
        <fullName evidence="1">Uncharacterized protein</fullName>
    </submittedName>
</protein>
<proteinExistence type="predicted"/>
<evidence type="ECO:0000313" key="2">
    <source>
        <dbReference type="Proteomes" id="UP000282289"/>
    </source>
</evidence>
<sequence>MPVRLFALEARTRLDSSIDASQHLAGINALVEDQNRRLAISPGREAEQLIDGLSEGLGPLPELALGDENVAITPRAAG</sequence>